<keyword evidence="2" id="KW-0732">Signal</keyword>
<organism evidence="3 4">
    <name type="scientific">Solimicrobium silvestre</name>
    <dbReference type="NCBI Taxonomy" id="2099400"/>
    <lineage>
        <taxon>Bacteria</taxon>
        <taxon>Pseudomonadati</taxon>
        <taxon>Pseudomonadota</taxon>
        <taxon>Betaproteobacteria</taxon>
        <taxon>Burkholderiales</taxon>
        <taxon>Oxalobacteraceae</taxon>
        <taxon>Solimicrobium</taxon>
    </lineage>
</organism>
<feature type="signal peptide" evidence="2">
    <location>
        <begin position="1"/>
        <end position="21"/>
    </location>
</feature>
<dbReference type="Pfam" id="PF04966">
    <property type="entry name" value="OprB"/>
    <property type="match status" value="1"/>
</dbReference>
<dbReference type="AlphaFoldDB" id="A0A2S9GZP2"/>
<dbReference type="InterPro" id="IPR038673">
    <property type="entry name" value="OprB_sf"/>
</dbReference>
<sequence length="453" mass="49250">MAAMLAVCFSLTVLSSDLAHAVDTTSSNATTVPPATELLIPDSEAWAIHWQATNITQKHSDFIAPYSGTNSLNPHGGMEETTDTTLFLGLRLWSGAEVWLNPEVDQGFGFDNTLGVAGFPSGGAYKIGANTPYLRFPKLFVRQIIALDGTNEAIAAAPNQLAGSQTSNNVTLTVGKFSVVDIFDTNSYAHDPRADFLNWSIFEAGSYDYAADPWGFTFGAAAEWNQDWWTLRAGFFQLSSEPNGKITRINFGENSTNLEVEARHQWLGHPGKIKLLTWINQGRMASYQDAVALGQATNSTPDVALVRRYSSRAGVALNMEQEISSDIGAFARLSANRGDKETYEFSDINQSISAGLSIKGGTWARENDTIGIAVVMNRISGDAQKYFTAGGLGLLIGDGNLNYAPEKIVEMFYSMQFSSTATASVDYQYIANPAYNQDRGPVSVYSLRLHANF</sequence>
<feature type="chain" id="PRO_5015368923" evidence="2">
    <location>
        <begin position="22"/>
        <end position="453"/>
    </location>
</feature>
<proteinExistence type="inferred from homology"/>
<dbReference type="GO" id="GO:0008643">
    <property type="term" value="P:carbohydrate transport"/>
    <property type="evidence" value="ECO:0007669"/>
    <property type="project" value="InterPro"/>
</dbReference>
<accession>A0A2S9GZP2</accession>
<name>A0A2S9GZP2_9BURK</name>
<dbReference type="Proteomes" id="UP000237839">
    <property type="component" value="Unassembled WGS sequence"/>
</dbReference>
<dbReference type="EMBL" id="PUGF01000009">
    <property type="protein sequence ID" value="PRC93170.1"/>
    <property type="molecule type" value="Genomic_DNA"/>
</dbReference>
<keyword evidence="4" id="KW-1185">Reference proteome</keyword>
<comment type="similarity">
    <text evidence="1 2">Belongs to the OprB family.</text>
</comment>
<gene>
    <name evidence="3" type="ORF">S2091_2256</name>
</gene>
<protein>
    <submittedName>
        <fullName evidence="3">Carbohydrate-selective porin, OprB family</fullName>
    </submittedName>
</protein>
<comment type="caution">
    <text evidence="3">The sequence shown here is derived from an EMBL/GenBank/DDBJ whole genome shotgun (WGS) entry which is preliminary data.</text>
</comment>
<dbReference type="GO" id="GO:0016020">
    <property type="term" value="C:membrane"/>
    <property type="evidence" value="ECO:0007669"/>
    <property type="project" value="InterPro"/>
</dbReference>
<evidence type="ECO:0000313" key="4">
    <source>
        <dbReference type="Proteomes" id="UP000237839"/>
    </source>
</evidence>
<reference evidence="3 4" key="1">
    <citation type="submission" date="2018-02" db="EMBL/GenBank/DDBJ databases">
        <title>Solimicrobium silvestre gen. nov., sp. nov., isolated from alpine forest soil.</title>
        <authorList>
            <person name="Margesin R."/>
            <person name="Albuquerque L."/>
            <person name="Zhang D.-C."/>
            <person name="Froufe H.J.C."/>
            <person name="Severino R."/>
            <person name="Roxo I."/>
            <person name="Egas C."/>
            <person name="Da Costa M.S."/>
        </authorList>
    </citation>
    <scope>NUCLEOTIDE SEQUENCE [LARGE SCALE GENOMIC DNA]</scope>
    <source>
        <strain evidence="3 4">S20-91</strain>
    </source>
</reference>
<evidence type="ECO:0000256" key="2">
    <source>
        <dbReference type="RuleBase" id="RU363072"/>
    </source>
</evidence>
<evidence type="ECO:0000256" key="1">
    <source>
        <dbReference type="ARBA" id="ARBA00008769"/>
    </source>
</evidence>
<dbReference type="GO" id="GO:0015288">
    <property type="term" value="F:porin activity"/>
    <property type="evidence" value="ECO:0007669"/>
    <property type="project" value="InterPro"/>
</dbReference>
<evidence type="ECO:0000313" key="3">
    <source>
        <dbReference type="EMBL" id="PRC93170.1"/>
    </source>
</evidence>
<dbReference type="InterPro" id="IPR007049">
    <property type="entry name" value="Carb-sel_porin_OprB"/>
</dbReference>
<dbReference type="Gene3D" id="2.40.160.180">
    <property type="entry name" value="Carbohydrate-selective porin OprB"/>
    <property type="match status" value="1"/>
</dbReference>